<dbReference type="EC" id="5.1.1.7" evidence="3 8"/>
<evidence type="ECO:0000256" key="2">
    <source>
        <dbReference type="ARBA" id="ARBA00010219"/>
    </source>
</evidence>
<proteinExistence type="inferred from homology"/>
<dbReference type="Gene3D" id="3.10.310.10">
    <property type="entry name" value="Diaminopimelate Epimerase, Chain A, domain 1"/>
    <property type="match status" value="2"/>
</dbReference>
<feature type="binding site" evidence="8">
    <location>
        <begin position="194"/>
        <end position="195"/>
    </location>
    <ligand>
        <name>substrate</name>
    </ligand>
</feature>
<organism evidence="10 11">
    <name type="scientific">Actinobacteria bacterium BACL15 MAG-120823-bin78</name>
    <dbReference type="NCBI Taxonomy" id="1655563"/>
    <lineage>
        <taxon>Bacteria</taxon>
        <taxon>Bacillati</taxon>
        <taxon>Actinomycetota</taxon>
        <taxon>Actinomycetes</taxon>
        <taxon>Actinomycetes incertae sedis</taxon>
        <taxon>ac1 cluster</taxon>
    </lineage>
</organism>
<evidence type="ECO:0000256" key="4">
    <source>
        <dbReference type="ARBA" id="ARBA00022605"/>
    </source>
</evidence>
<comment type="caution">
    <text evidence="8">Lacks conserved residue(s) required for the propagation of feature annotation.</text>
</comment>
<keyword evidence="5 8" id="KW-0457">Lysine biosynthesis</keyword>
<keyword evidence="6 8" id="KW-0413">Isomerase</keyword>
<feature type="site" description="Could be important to modulate the pK values of the two catalytic cysteine residues" evidence="8">
    <location>
        <position position="145"/>
    </location>
</feature>
<feature type="binding site" evidence="8">
    <location>
        <position position="61"/>
    </location>
    <ligand>
        <name>substrate</name>
    </ligand>
</feature>
<dbReference type="EMBL" id="LIAN01000339">
    <property type="protein sequence ID" value="KRO35271.1"/>
    <property type="molecule type" value="Genomic_DNA"/>
</dbReference>
<feature type="binding site" evidence="8">
    <location>
        <begin position="71"/>
        <end position="72"/>
    </location>
    <ligand>
        <name>substrate</name>
    </ligand>
</feature>
<dbReference type="GO" id="GO:0005829">
    <property type="term" value="C:cytosol"/>
    <property type="evidence" value="ECO:0007669"/>
    <property type="project" value="TreeGrafter"/>
</dbReference>
<evidence type="ECO:0000256" key="9">
    <source>
        <dbReference type="PROSITE-ProRule" id="PRU10125"/>
    </source>
</evidence>
<feature type="active site" description="Proton acceptor" evidence="8">
    <location>
        <position position="203"/>
    </location>
</feature>
<dbReference type="Proteomes" id="UP000052955">
    <property type="component" value="Unassembled WGS sequence"/>
</dbReference>
<evidence type="ECO:0000256" key="8">
    <source>
        <dbReference type="HAMAP-Rule" id="MF_00197"/>
    </source>
</evidence>
<accession>A0A0R2PBC6</accession>
<dbReference type="PANTHER" id="PTHR31689">
    <property type="entry name" value="DIAMINOPIMELATE EPIMERASE, CHLOROPLASTIC"/>
    <property type="match status" value="1"/>
</dbReference>
<dbReference type="HAMAP" id="MF_00197">
    <property type="entry name" value="DAP_epimerase"/>
    <property type="match status" value="1"/>
</dbReference>
<reference evidence="10 11" key="1">
    <citation type="submission" date="2015-10" db="EMBL/GenBank/DDBJ databases">
        <title>Metagenome-Assembled Genomes uncover a global brackish microbiome.</title>
        <authorList>
            <person name="Hugerth L.W."/>
            <person name="Larsson J."/>
            <person name="Alneberg J."/>
            <person name="Lindh M.V."/>
            <person name="Legrand C."/>
            <person name="Pinhassi J."/>
            <person name="Andersson A.F."/>
        </authorList>
    </citation>
    <scope>NUCLEOTIDE SEQUENCE [LARGE SCALE GENOMIC DNA]</scope>
    <source>
        <strain evidence="10">BACL15 MAG-120823-bin78</strain>
    </source>
</reference>
<comment type="subunit">
    <text evidence="8">Homodimer.</text>
</comment>
<feature type="binding site" evidence="8">
    <location>
        <position position="176"/>
    </location>
    <ligand>
        <name>substrate</name>
    </ligand>
</feature>
<feature type="site" description="Could be important to modulate the pK values of the two catalytic cysteine residues" evidence="8">
    <location>
        <position position="194"/>
    </location>
</feature>
<keyword evidence="8" id="KW-0963">Cytoplasm</keyword>
<keyword evidence="4 8" id="KW-0028">Amino-acid biosynthesis</keyword>
<evidence type="ECO:0000256" key="7">
    <source>
        <dbReference type="ARBA" id="ARBA00051712"/>
    </source>
</evidence>
<comment type="catalytic activity">
    <reaction evidence="7 8">
        <text>(2S,6S)-2,6-diaminopimelate = meso-2,6-diaminopimelate</text>
        <dbReference type="Rhea" id="RHEA:15393"/>
        <dbReference type="ChEBI" id="CHEBI:57609"/>
        <dbReference type="ChEBI" id="CHEBI:57791"/>
        <dbReference type="EC" id="5.1.1.7"/>
    </reaction>
</comment>
<dbReference type="Pfam" id="PF01678">
    <property type="entry name" value="DAP_epimerase"/>
    <property type="match status" value="2"/>
</dbReference>
<evidence type="ECO:0000313" key="11">
    <source>
        <dbReference type="Proteomes" id="UP000052955"/>
    </source>
</evidence>
<dbReference type="InterPro" id="IPR001653">
    <property type="entry name" value="DAP_epimerase_DapF"/>
</dbReference>
<sequence length="265" mass="28619">MIATYGHGTENDFVLLFDPNDEYSITTAQTAAICNRETGVGADGLIRMVKRDGKWFMDYRNADGSLAEMCGNGIRVMARYLVERGHQPEGIFAINTRDGVKHLRVPLTEDISVNMGQVTDEGEAITAGTNGHLWNGYNISVGNPHAVVFVDDMSEIGDLAEPPIVRPRDSYPEGVNVEFVKITDGNSIRMRVFERGSGETRSCGTGTCAVALAATLHTKGKLPATWIINPPGGRLEVSIDGHSNATLTGPAVLIRDVDISGFLLE</sequence>
<dbReference type="PANTHER" id="PTHR31689:SF0">
    <property type="entry name" value="DIAMINOPIMELATE EPIMERASE"/>
    <property type="match status" value="1"/>
</dbReference>
<evidence type="ECO:0000256" key="5">
    <source>
        <dbReference type="ARBA" id="ARBA00023154"/>
    </source>
</evidence>
<name>A0A0R2PBC6_9ACTN</name>
<evidence type="ECO:0000256" key="1">
    <source>
        <dbReference type="ARBA" id="ARBA00005196"/>
    </source>
</evidence>
<feature type="active site" evidence="9">
    <location>
        <position position="70"/>
    </location>
</feature>
<dbReference type="PROSITE" id="PS01326">
    <property type="entry name" value="DAP_EPIMERASE"/>
    <property type="match status" value="1"/>
</dbReference>
<feature type="binding site" evidence="8">
    <location>
        <begin position="204"/>
        <end position="205"/>
    </location>
    <ligand>
        <name>substrate</name>
    </ligand>
</feature>
<feature type="binding site" evidence="8">
    <location>
        <position position="11"/>
    </location>
    <ligand>
        <name>substrate</name>
    </ligand>
</feature>
<dbReference type="NCBIfam" id="TIGR00652">
    <property type="entry name" value="DapF"/>
    <property type="match status" value="1"/>
</dbReference>
<comment type="similarity">
    <text evidence="2 8">Belongs to the diaminopimelate epimerase family.</text>
</comment>
<comment type="pathway">
    <text evidence="1 8">Amino-acid biosynthesis; L-lysine biosynthesis via DAP pathway; DL-2,6-diaminopimelate from LL-2,6-diaminopimelate: step 1/1.</text>
</comment>
<feature type="binding site" evidence="8">
    <location>
        <position position="143"/>
    </location>
    <ligand>
        <name>substrate</name>
    </ligand>
</feature>
<dbReference type="SUPFAM" id="SSF54506">
    <property type="entry name" value="Diaminopimelate epimerase-like"/>
    <property type="match status" value="2"/>
</dbReference>
<dbReference type="GO" id="GO:0008837">
    <property type="term" value="F:diaminopimelate epimerase activity"/>
    <property type="evidence" value="ECO:0007669"/>
    <property type="project" value="UniProtKB-UniRule"/>
</dbReference>
<dbReference type="InterPro" id="IPR018510">
    <property type="entry name" value="DAP_epimerase_AS"/>
</dbReference>
<dbReference type="AlphaFoldDB" id="A0A0R2PBC6"/>
<evidence type="ECO:0000256" key="6">
    <source>
        <dbReference type="ARBA" id="ARBA00023235"/>
    </source>
</evidence>
<evidence type="ECO:0000313" key="10">
    <source>
        <dbReference type="EMBL" id="KRO35271.1"/>
    </source>
</evidence>
<comment type="subcellular location">
    <subcellularLocation>
        <location evidence="8">Cytoplasm</location>
    </subcellularLocation>
</comment>
<feature type="active site" description="Proton donor" evidence="8">
    <location>
        <position position="70"/>
    </location>
</feature>
<gene>
    <name evidence="8" type="primary">dapF</name>
    <name evidence="10" type="ORF">ABR55_00090</name>
</gene>
<protein>
    <recommendedName>
        <fullName evidence="3 8">Diaminopimelate epimerase</fullName>
        <shortName evidence="8">DAP epimerase</shortName>
        <ecNumber evidence="3 8">5.1.1.7</ecNumber>
    </recommendedName>
    <alternativeName>
        <fullName evidence="8">PLP-independent amino acid racemase</fullName>
    </alternativeName>
</protein>
<comment type="caution">
    <text evidence="10">The sequence shown here is derived from an EMBL/GenBank/DDBJ whole genome shotgun (WGS) entry which is preliminary data.</text>
</comment>
<comment type="function">
    <text evidence="8">Catalyzes the stereoinversion of LL-2,6-diaminopimelate (L,L-DAP) to meso-diaminopimelate (meso-DAP), a precursor of L-lysine and an essential component of the bacterial peptidoglycan.</text>
</comment>
<dbReference type="UniPathway" id="UPA00034">
    <property type="reaction ID" value="UER00025"/>
</dbReference>
<dbReference type="GO" id="GO:0009089">
    <property type="term" value="P:lysine biosynthetic process via diaminopimelate"/>
    <property type="evidence" value="ECO:0007669"/>
    <property type="project" value="UniProtKB-UniRule"/>
</dbReference>
<evidence type="ECO:0000256" key="3">
    <source>
        <dbReference type="ARBA" id="ARBA00013080"/>
    </source>
</evidence>